<comment type="caution">
    <text evidence="15">The sequence shown here is derived from an EMBL/GenBank/DDBJ whole genome shotgun (WGS) entry which is preliminary data.</text>
</comment>
<keyword evidence="2" id="KW-0813">Transport</keyword>
<keyword evidence="9" id="KW-0739">Sodium transport</keyword>
<feature type="transmembrane region" description="Helical" evidence="13">
    <location>
        <begin position="226"/>
        <end position="245"/>
    </location>
</feature>
<evidence type="ECO:0000256" key="7">
    <source>
        <dbReference type="ARBA" id="ARBA00023065"/>
    </source>
</evidence>
<feature type="transmembrane region" description="Helical" evidence="13">
    <location>
        <begin position="442"/>
        <end position="467"/>
    </location>
</feature>
<keyword evidence="6" id="KW-0915">Sodium</keyword>
<evidence type="ECO:0000256" key="1">
    <source>
        <dbReference type="ARBA" id="ARBA00004651"/>
    </source>
</evidence>
<feature type="region of interest" description="Disordered" evidence="12">
    <location>
        <begin position="79"/>
        <end position="104"/>
    </location>
</feature>
<feature type="transmembrane region" description="Helical" evidence="13">
    <location>
        <begin position="353"/>
        <end position="370"/>
    </location>
</feature>
<feature type="transmembrane region" description="Helical" evidence="13">
    <location>
        <begin position="513"/>
        <end position="531"/>
    </location>
</feature>
<evidence type="ECO:0000256" key="8">
    <source>
        <dbReference type="ARBA" id="ARBA00023136"/>
    </source>
</evidence>
<dbReference type="Proteomes" id="UP001190700">
    <property type="component" value="Unassembled WGS sequence"/>
</dbReference>
<feature type="transmembrane region" description="Helical" evidence="13">
    <location>
        <begin position="114"/>
        <end position="132"/>
    </location>
</feature>
<organism evidence="15 16">
    <name type="scientific">Cymbomonas tetramitiformis</name>
    <dbReference type="NCBI Taxonomy" id="36881"/>
    <lineage>
        <taxon>Eukaryota</taxon>
        <taxon>Viridiplantae</taxon>
        <taxon>Chlorophyta</taxon>
        <taxon>Pyramimonadophyceae</taxon>
        <taxon>Pyramimonadales</taxon>
        <taxon>Pyramimonadaceae</taxon>
        <taxon>Cymbomonas</taxon>
    </lineage>
</organism>
<sequence length="702" mass="76631">MRGFGQWVQRFLQQLTPKTWMTTMSLAFTSGLFLLLVTEMQFKTHEAAMLVPADTPLQSEITLQEYTAVPEVAKAEAPFEAEWSEDEETQSPSEPQEQGEEGAFEDERNMPHTAGLYLFVMLLLGLCTKALLASRHFRDHQIPFTVAVLVLGVLIGVAYQILTDCDVHTCNGTVAESAPLLVNSVRMWVNIDPHLLLNLFLPALIFSDSFQLNIHMVKKCFTQCSLLACPGVFMGVVLTACFAKFVLPYEWGWVLCFLFGSTLSATDPVAVLSLLKDLGASKHLGMLVAGEALFNDGTAIVLFELFSDVLQGEETSMKAFVCKFAWMALGGGGLGFVFGVMGSLCLGYTENGVIETVITIIVAYLGFFIAENQAGVSGILATVAAGISMSALGRTSIRNPQTIHQVWDTIEFCGNTLIFMLAGNIFGVVLAEPNNGVGVYEWSYLSLLWIALLAIRAVVVLCFYPVLKFLGYGLHWKDAAVLVWSGLRGAVGLAMAIMADEADYTSPEEGKQIVFYAGGIAFLTVLLNGFTTRYLMAMLGMLDSSSAEETLLVYARQGLKNRTQDIYRTLCGDPLLSLHDPGAVQAVCIVLSDERTESQELPGGSGSAGMTGIRRKIREIYLGVVRSAYWGQIETGALPEGLPSVVLLQSVEAALDQCGNSQWDFPDWLDIRETMASKVSLVKFTFLFNSGIKRCSLLFPLS</sequence>
<evidence type="ECO:0000256" key="11">
    <source>
        <dbReference type="ARBA" id="ARBA00047912"/>
    </source>
</evidence>
<feature type="transmembrane region" description="Helical" evidence="13">
    <location>
        <begin position="409"/>
        <end position="430"/>
    </location>
</feature>
<comment type="catalytic activity">
    <reaction evidence="11">
        <text>K(+)(in) + H(+)(out) = K(+)(out) + H(+)(in)</text>
        <dbReference type="Rhea" id="RHEA:29467"/>
        <dbReference type="ChEBI" id="CHEBI:15378"/>
        <dbReference type="ChEBI" id="CHEBI:29103"/>
    </reaction>
</comment>
<feature type="transmembrane region" description="Helical" evidence="13">
    <location>
        <begin position="376"/>
        <end position="397"/>
    </location>
</feature>
<proteinExistence type="predicted"/>
<dbReference type="PANTHER" id="PTHR10110">
    <property type="entry name" value="SODIUM/HYDROGEN EXCHANGER"/>
    <property type="match status" value="1"/>
</dbReference>
<keyword evidence="4 13" id="KW-0812">Transmembrane</keyword>
<dbReference type="PANTHER" id="PTHR10110:SF86">
    <property type="entry name" value="SODIUM_HYDROGEN EXCHANGER 7"/>
    <property type="match status" value="1"/>
</dbReference>
<accession>A0AAE0CAR1</accession>
<keyword evidence="5 13" id="KW-1133">Transmembrane helix</keyword>
<evidence type="ECO:0000256" key="9">
    <source>
        <dbReference type="ARBA" id="ARBA00023201"/>
    </source>
</evidence>
<dbReference type="InterPro" id="IPR006153">
    <property type="entry name" value="Cation/H_exchanger_TM"/>
</dbReference>
<feature type="transmembrane region" description="Helical" evidence="13">
    <location>
        <begin position="20"/>
        <end position="37"/>
    </location>
</feature>
<evidence type="ECO:0000256" key="4">
    <source>
        <dbReference type="ARBA" id="ARBA00022692"/>
    </source>
</evidence>
<evidence type="ECO:0000256" key="6">
    <source>
        <dbReference type="ARBA" id="ARBA00023053"/>
    </source>
</evidence>
<evidence type="ECO:0000259" key="14">
    <source>
        <dbReference type="Pfam" id="PF00999"/>
    </source>
</evidence>
<feature type="domain" description="Cation/H+ exchanger transmembrane" evidence="14">
    <location>
        <begin position="131"/>
        <end position="536"/>
    </location>
</feature>
<evidence type="ECO:0000256" key="12">
    <source>
        <dbReference type="SAM" id="MobiDB-lite"/>
    </source>
</evidence>
<feature type="transmembrane region" description="Helical" evidence="13">
    <location>
        <begin position="479"/>
        <end position="498"/>
    </location>
</feature>
<evidence type="ECO:0000256" key="2">
    <source>
        <dbReference type="ARBA" id="ARBA00022448"/>
    </source>
</evidence>
<evidence type="ECO:0000313" key="15">
    <source>
        <dbReference type="EMBL" id="KAK3251009.1"/>
    </source>
</evidence>
<dbReference type="EMBL" id="LGRX02026343">
    <property type="protein sequence ID" value="KAK3251009.1"/>
    <property type="molecule type" value="Genomic_DNA"/>
</dbReference>
<keyword evidence="16" id="KW-1185">Reference proteome</keyword>
<dbReference type="Pfam" id="PF00999">
    <property type="entry name" value="Na_H_Exchanger"/>
    <property type="match status" value="1"/>
</dbReference>
<evidence type="ECO:0000256" key="3">
    <source>
        <dbReference type="ARBA" id="ARBA00022475"/>
    </source>
</evidence>
<reference evidence="15 16" key="1">
    <citation type="journal article" date="2015" name="Genome Biol. Evol.">
        <title>Comparative Genomics of a Bacterivorous Green Alga Reveals Evolutionary Causalities and Consequences of Phago-Mixotrophic Mode of Nutrition.</title>
        <authorList>
            <person name="Burns J.A."/>
            <person name="Paasch A."/>
            <person name="Narechania A."/>
            <person name="Kim E."/>
        </authorList>
    </citation>
    <scope>NUCLEOTIDE SEQUENCE [LARGE SCALE GENOMIC DNA]</scope>
    <source>
        <strain evidence="15 16">PLY_AMNH</strain>
    </source>
</reference>
<keyword evidence="3" id="KW-1003">Cell membrane</keyword>
<protein>
    <recommendedName>
        <fullName evidence="14">Cation/H+ exchanger transmembrane domain-containing protein</fullName>
    </recommendedName>
</protein>
<feature type="transmembrane region" description="Helical" evidence="13">
    <location>
        <begin position="144"/>
        <end position="162"/>
    </location>
</feature>
<keyword evidence="8 13" id="KW-0472">Membrane</keyword>
<gene>
    <name evidence="15" type="ORF">CYMTET_39639</name>
</gene>
<dbReference type="AlphaFoldDB" id="A0AAE0CAR1"/>
<comment type="subcellular location">
    <subcellularLocation>
        <location evidence="1">Cell membrane</location>
        <topology evidence="1">Multi-pass membrane protein</topology>
    </subcellularLocation>
</comment>
<dbReference type="GO" id="GO:0051453">
    <property type="term" value="P:regulation of intracellular pH"/>
    <property type="evidence" value="ECO:0007669"/>
    <property type="project" value="TreeGrafter"/>
</dbReference>
<evidence type="ECO:0000313" key="16">
    <source>
        <dbReference type="Proteomes" id="UP001190700"/>
    </source>
</evidence>
<evidence type="ECO:0000256" key="5">
    <source>
        <dbReference type="ARBA" id="ARBA00022989"/>
    </source>
</evidence>
<feature type="transmembrane region" description="Helical" evidence="13">
    <location>
        <begin position="326"/>
        <end position="346"/>
    </location>
</feature>
<comment type="catalytic activity">
    <reaction evidence="10">
        <text>Na(+)(in) + H(+)(out) = Na(+)(out) + H(+)(in)</text>
        <dbReference type="Rhea" id="RHEA:29419"/>
        <dbReference type="ChEBI" id="CHEBI:15378"/>
        <dbReference type="ChEBI" id="CHEBI:29101"/>
    </reaction>
</comment>
<keyword evidence="7" id="KW-0406">Ion transport</keyword>
<dbReference type="GO" id="GO:0005886">
    <property type="term" value="C:plasma membrane"/>
    <property type="evidence" value="ECO:0007669"/>
    <property type="project" value="UniProtKB-SubCell"/>
</dbReference>
<dbReference type="GO" id="GO:0015386">
    <property type="term" value="F:potassium:proton antiporter activity"/>
    <property type="evidence" value="ECO:0007669"/>
    <property type="project" value="TreeGrafter"/>
</dbReference>
<evidence type="ECO:0000256" key="10">
    <source>
        <dbReference type="ARBA" id="ARBA00047524"/>
    </source>
</evidence>
<dbReference type="InterPro" id="IPR018422">
    <property type="entry name" value="Cation/H_exchanger_CPA1"/>
</dbReference>
<dbReference type="Gene3D" id="6.10.140.1330">
    <property type="match status" value="1"/>
</dbReference>
<dbReference type="GO" id="GO:0015385">
    <property type="term" value="F:sodium:proton antiporter activity"/>
    <property type="evidence" value="ECO:0007669"/>
    <property type="project" value="InterPro"/>
</dbReference>
<evidence type="ECO:0000256" key="13">
    <source>
        <dbReference type="SAM" id="Phobius"/>
    </source>
</evidence>
<dbReference type="GO" id="GO:0098719">
    <property type="term" value="P:sodium ion import across plasma membrane"/>
    <property type="evidence" value="ECO:0007669"/>
    <property type="project" value="TreeGrafter"/>
</dbReference>
<name>A0AAE0CAR1_9CHLO</name>